<dbReference type="InterPro" id="IPR008135">
    <property type="entry name" value="Competence-induced_CinA"/>
</dbReference>
<dbReference type="NCBIfam" id="NF001813">
    <property type="entry name" value="PRK00549.1"/>
    <property type="match status" value="1"/>
</dbReference>
<protein>
    <recommendedName>
        <fullName evidence="1">Putative competence-damage inducible protein</fullName>
    </recommendedName>
</protein>
<dbReference type="SUPFAM" id="SSF142433">
    <property type="entry name" value="CinA-like"/>
    <property type="match status" value="1"/>
</dbReference>
<feature type="domain" description="MoaB/Mog" evidence="2">
    <location>
        <begin position="4"/>
        <end position="171"/>
    </location>
</feature>
<dbReference type="Gene3D" id="3.40.980.10">
    <property type="entry name" value="MoaB/Mog-like domain"/>
    <property type="match status" value="1"/>
</dbReference>
<dbReference type="PANTHER" id="PTHR13939:SF0">
    <property type="entry name" value="NMN AMIDOHYDROLASE-LIKE PROTEIN YFAY"/>
    <property type="match status" value="1"/>
</dbReference>
<dbReference type="SUPFAM" id="SSF53218">
    <property type="entry name" value="Molybdenum cofactor biosynthesis proteins"/>
    <property type="match status" value="1"/>
</dbReference>
<proteinExistence type="inferred from homology"/>
<dbReference type="PANTHER" id="PTHR13939">
    <property type="entry name" value="NICOTINAMIDE-NUCLEOTIDE AMIDOHYDROLASE PNCC"/>
    <property type="match status" value="1"/>
</dbReference>
<reference evidence="3 4" key="1">
    <citation type="submission" date="2018-09" db="EMBL/GenBank/DDBJ databases">
        <title>Genomic Encyclopedia of Archaeal and Bacterial Type Strains, Phase II (KMG-II): from individual species to whole genera.</title>
        <authorList>
            <person name="Goeker M."/>
        </authorList>
    </citation>
    <scope>NUCLEOTIDE SEQUENCE [LARGE SCALE GENOMIC DNA]</scope>
    <source>
        <strain evidence="3 4">DSM 17008</strain>
    </source>
</reference>
<sequence>MNAEIIAVGSELLLGQIANTNGQHLSKELAALGISIFRHTVIGDNTARLHEAITEAEKRADLVVLTGGLGPTEDDLTKDVAAEHAGRKLIEHPPSMKSLTLFFEERGMALTEANKRQALYLEDSCVLENHNGLACGVAFKQNDTHYMLLPGPPHEMKMMFEKEGKPYLLKNRKENKVIESKIFRFTEIGESTLEAKLKDIIGFQSNPTIAPLASEGEVIIRVTAAASTAEEADKLIAATEQQILERAGEYCYAVGEKPLIELTLDRLRESGKTIAAAESLTGGWFAKKAIDVEGASAVFAGGAVAYSASAKEQLLGVKAETIASYGTVSRECAEEMAVNVKDYMQADVGISFTGVAGPDPLEGHPPGTVWIGLAVDNEVKAFPLELRGSRKLIRHSAVFHGYRLLWKEKVINNDVF</sequence>
<dbReference type="Pfam" id="PF00994">
    <property type="entry name" value="MoCF_biosynth"/>
    <property type="match status" value="1"/>
</dbReference>
<dbReference type="Gene3D" id="3.30.70.2860">
    <property type="match status" value="1"/>
</dbReference>
<dbReference type="OrthoDB" id="9801454at2"/>
<dbReference type="InterPro" id="IPR041424">
    <property type="entry name" value="CinA_KH"/>
</dbReference>
<gene>
    <name evidence="1" type="primary">cinA</name>
    <name evidence="3" type="ORF">ATL39_1016</name>
</gene>
<dbReference type="PIRSF" id="PIRSF006728">
    <property type="entry name" value="CinA"/>
    <property type="match status" value="1"/>
</dbReference>
<dbReference type="Gene3D" id="3.90.950.20">
    <property type="entry name" value="CinA-like"/>
    <property type="match status" value="1"/>
</dbReference>
<evidence type="ECO:0000256" key="1">
    <source>
        <dbReference type="HAMAP-Rule" id="MF_00226"/>
    </source>
</evidence>
<dbReference type="InterPro" id="IPR050101">
    <property type="entry name" value="CinA"/>
</dbReference>
<evidence type="ECO:0000313" key="4">
    <source>
        <dbReference type="Proteomes" id="UP000285120"/>
    </source>
</evidence>
<dbReference type="SMART" id="SM00852">
    <property type="entry name" value="MoCF_biosynth"/>
    <property type="match status" value="1"/>
</dbReference>
<name>A0A419V600_9BACL</name>
<dbReference type="EMBL" id="RAPK01000007">
    <property type="protein sequence ID" value="RKD75317.1"/>
    <property type="molecule type" value="Genomic_DNA"/>
</dbReference>
<dbReference type="NCBIfam" id="TIGR00199">
    <property type="entry name" value="PncC_domain"/>
    <property type="match status" value="1"/>
</dbReference>
<dbReference type="Pfam" id="PF18146">
    <property type="entry name" value="CinA_KH"/>
    <property type="match status" value="1"/>
</dbReference>
<dbReference type="Pfam" id="PF02464">
    <property type="entry name" value="CinA"/>
    <property type="match status" value="1"/>
</dbReference>
<organism evidence="3 4">
    <name type="scientific">Sinobaca qinghaiensis</name>
    <dbReference type="NCBI Taxonomy" id="342944"/>
    <lineage>
        <taxon>Bacteria</taxon>
        <taxon>Bacillati</taxon>
        <taxon>Bacillota</taxon>
        <taxon>Bacilli</taxon>
        <taxon>Bacillales</taxon>
        <taxon>Sporolactobacillaceae</taxon>
        <taxon>Sinobaca</taxon>
    </lineage>
</organism>
<dbReference type="InterPro" id="IPR008136">
    <property type="entry name" value="CinA_C"/>
</dbReference>
<dbReference type="RefSeq" id="WP_120192203.1">
    <property type="nucleotide sequence ID" value="NZ_RAPK01000007.1"/>
</dbReference>
<dbReference type="InterPro" id="IPR001453">
    <property type="entry name" value="MoaB/Mog_dom"/>
</dbReference>
<comment type="caution">
    <text evidence="3">The sequence shown here is derived from an EMBL/GenBank/DDBJ whole genome shotgun (WGS) entry which is preliminary data.</text>
</comment>
<dbReference type="HAMAP" id="MF_00226_B">
    <property type="entry name" value="CinA_B"/>
    <property type="match status" value="1"/>
</dbReference>
<comment type="similarity">
    <text evidence="1">Belongs to the CinA family.</text>
</comment>
<evidence type="ECO:0000259" key="2">
    <source>
        <dbReference type="SMART" id="SM00852"/>
    </source>
</evidence>
<dbReference type="Proteomes" id="UP000285120">
    <property type="component" value="Unassembled WGS sequence"/>
</dbReference>
<dbReference type="CDD" id="cd00885">
    <property type="entry name" value="cinA"/>
    <property type="match status" value="1"/>
</dbReference>
<dbReference type="AlphaFoldDB" id="A0A419V600"/>
<dbReference type="InterPro" id="IPR036425">
    <property type="entry name" value="MoaB/Mog-like_dom_sf"/>
</dbReference>
<evidence type="ECO:0000313" key="3">
    <source>
        <dbReference type="EMBL" id="RKD75317.1"/>
    </source>
</evidence>
<keyword evidence="4" id="KW-1185">Reference proteome</keyword>
<dbReference type="NCBIfam" id="TIGR00200">
    <property type="entry name" value="cinA_nterm"/>
    <property type="match status" value="1"/>
</dbReference>
<dbReference type="InterPro" id="IPR036653">
    <property type="entry name" value="CinA-like_C"/>
</dbReference>
<dbReference type="NCBIfam" id="TIGR00177">
    <property type="entry name" value="molyb_syn"/>
    <property type="match status" value="1"/>
</dbReference>
<accession>A0A419V600</accession>